<dbReference type="PANTHER" id="PTHR28019:SF2">
    <property type="entry name" value="CELL MEMBRANE PROTEIN YLR413W-RELATED"/>
    <property type="match status" value="1"/>
</dbReference>
<gene>
    <name evidence="2" type="ORF">KLLA0_B02585g</name>
</gene>
<evidence type="ECO:0000313" key="2">
    <source>
        <dbReference type="EMBL" id="CAH02040.1"/>
    </source>
</evidence>
<keyword evidence="1" id="KW-0812">Transmembrane</keyword>
<dbReference type="InParanoid" id="Q6CWP2"/>
<proteinExistence type="predicted"/>
<keyword evidence="1" id="KW-0472">Membrane</keyword>
<evidence type="ECO:0000313" key="3">
    <source>
        <dbReference type="Proteomes" id="UP000000598"/>
    </source>
</evidence>
<dbReference type="InterPro" id="IPR052413">
    <property type="entry name" value="SUR7_domain"/>
</dbReference>
<feature type="transmembrane region" description="Helical" evidence="1">
    <location>
        <begin position="183"/>
        <end position="205"/>
    </location>
</feature>
<dbReference type="HOGENOM" id="CLU_1147965_0_0_1"/>
<accession>Q6CWP2</accession>
<organism evidence="2 3">
    <name type="scientific">Kluyveromyces lactis (strain ATCC 8585 / CBS 2359 / DSM 70799 / NBRC 1267 / NRRL Y-1140 / WM37)</name>
    <name type="common">Yeast</name>
    <name type="synonym">Candida sphaerica</name>
    <dbReference type="NCBI Taxonomy" id="284590"/>
    <lineage>
        <taxon>Eukaryota</taxon>
        <taxon>Fungi</taxon>
        <taxon>Dikarya</taxon>
        <taxon>Ascomycota</taxon>
        <taxon>Saccharomycotina</taxon>
        <taxon>Saccharomycetes</taxon>
        <taxon>Saccharomycetales</taxon>
        <taxon>Saccharomycetaceae</taxon>
        <taxon>Kluyveromyces</taxon>
    </lineage>
</organism>
<keyword evidence="3" id="KW-1185">Reference proteome</keyword>
<dbReference type="GO" id="GO:0031505">
    <property type="term" value="P:fungal-type cell wall organization"/>
    <property type="evidence" value="ECO:0007669"/>
    <property type="project" value="TreeGrafter"/>
</dbReference>
<feature type="transmembrane region" description="Helical" evidence="1">
    <location>
        <begin position="225"/>
        <end position="247"/>
    </location>
</feature>
<dbReference type="eggNOG" id="ENOG502S4UA">
    <property type="taxonomic scope" value="Eukaryota"/>
</dbReference>
<dbReference type="AlphaFoldDB" id="Q6CWP2"/>
<keyword evidence="1" id="KW-1133">Transmembrane helix</keyword>
<reference evidence="2 3" key="1">
    <citation type="journal article" date="2004" name="Nature">
        <title>Genome evolution in yeasts.</title>
        <authorList>
            <consortium name="Genolevures"/>
            <person name="Dujon B."/>
            <person name="Sherman D."/>
            <person name="Fischer G."/>
            <person name="Durrens P."/>
            <person name="Casaregola S."/>
            <person name="Lafontaine I."/>
            <person name="de Montigny J."/>
            <person name="Marck C."/>
            <person name="Neuveglise C."/>
            <person name="Talla E."/>
            <person name="Goffard N."/>
            <person name="Frangeul L."/>
            <person name="Aigle M."/>
            <person name="Anthouard V."/>
            <person name="Babour A."/>
            <person name="Barbe V."/>
            <person name="Barnay S."/>
            <person name="Blanchin S."/>
            <person name="Beckerich J.M."/>
            <person name="Beyne E."/>
            <person name="Bleykasten C."/>
            <person name="Boisrame A."/>
            <person name="Boyer J."/>
            <person name="Cattolico L."/>
            <person name="Confanioleri F."/>
            <person name="de Daruvar A."/>
            <person name="Despons L."/>
            <person name="Fabre E."/>
            <person name="Fairhead C."/>
            <person name="Ferry-Dumazet H."/>
            <person name="Groppi A."/>
            <person name="Hantraye F."/>
            <person name="Hennequin C."/>
            <person name="Jauniaux N."/>
            <person name="Joyet P."/>
            <person name="Kachouri R."/>
            <person name="Kerrest A."/>
            <person name="Koszul R."/>
            <person name="Lemaire M."/>
            <person name="Lesur I."/>
            <person name="Ma L."/>
            <person name="Muller H."/>
            <person name="Nicaud J.M."/>
            <person name="Nikolski M."/>
            <person name="Oztas S."/>
            <person name="Ozier-Kalogeropoulos O."/>
            <person name="Pellenz S."/>
            <person name="Potier S."/>
            <person name="Richard G.F."/>
            <person name="Straub M.L."/>
            <person name="Suleau A."/>
            <person name="Swennene D."/>
            <person name="Tekaia F."/>
            <person name="Wesolowski-Louvel M."/>
            <person name="Westhof E."/>
            <person name="Wirth B."/>
            <person name="Zeniou-Meyer M."/>
            <person name="Zivanovic I."/>
            <person name="Bolotin-Fukuhara M."/>
            <person name="Thierry A."/>
            <person name="Bouchier C."/>
            <person name="Caudron B."/>
            <person name="Scarpelli C."/>
            <person name="Gaillardin C."/>
            <person name="Weissenbach J."/>
            <person name="Wincker P."/>
            <person name="Souciet J.L."/>
        </authorList>
    </citation>
    <scope>NUCLEOTIDE SEQUENCE [LARGE SCALE GENOMIC DNA]</scope>
    <source>
        <strain evidence="3">ATCC 8585 / CBS 2359 / DSM 70799 / NBRC 1267 / NRRL Y-1140 / WM37</strain>
    </source>
</reference>
<name>Q6CWP2_KLULA</name>
<dbReference type="GO" id="GO:0005886">
    <property type="term" value="C:plasma membrane"/>
    <property type="evidence" value="ECO:0007669"/>
    <property type="project" value="InterPro"/>
</dbReference>
<dbReference type="PANTHER" id="PTHR28019">
    <property type="entry name" value="CELL MEMBRANE PROTEIN YLR413W-RELATED"/>
    <property type="match status" value="1"/>
</dbReference>
<dbReference type="EMBL" id="CR382122">
    <property type="protein sequence ID" value="CAH02040.1"/>
    <property type="molecule type" value="Genomic_DNA"/>
</dbReference>
<dbReference type="Pfam" id="PF06687">
    <property type="entry name" value="SUR7"/>
    <property type="match status" value="1"/>
</dbReference>
<dbReference type="Proteomes" id="UP000000598">
    <property type="component" value="Chromosome B"/>
</dbReference>
<dbReference type="PaxDb" id="284590-Q6CWP2"/>
<dbReference type="GO" id="GO:0051285">
    <property type="term" value="C:cell cortex of cell tip"/>
    <property type="evidence" value="ECO:0007669"/>
    <property type="project" value="TreeGrafter"/>
</dbReference>
<protein>
    <submittedName>
        <fullName evidence="2">KLLA0B02585p</fullName>
    </submittedName>
</protein>
<dbReference type="KEGG" id="kla:KLLA0_B02585g"/>
<sequence>MNFLTVLASFVITAASLILAIFACFGSTQNSTPLNQIYVAQIDISNISFSTVLGADLPQSTVISLDALGVPSYFNLGVWSYCLANSEKQITSCTKPAGIEQFDLEKLLKDNVENNQVTELIDQVISLALPDELDDKMSYYNALIKCMSITLVIGIALLGLNIIVNILRWILHFTFVNVIGRILSILSFISLGISAGTATATYVVIKNILSDNYSQYGIKLSLGRNFYALLWASVAGCLINFILWILTRQRRKAQVIMQPVPTEKF</sequence>
<feature type="transmembrane region" description="Helical" evidence="1">
    <location>
        <begin position="147"/>
        <end position="171"/>
    </location>
</feature>
<dbReference type="FunCoup" id="Q6CWP2">
    <property type="interactions" value="89"/>
</dbReference>
<dbReference type="InterPro" id="IPR009571">
    <property type="entry name" value="SUR7/Rim9-like_fungi"/>
</dbReference>
<dbReference type="OMA" id="MNWAFVI"/>
<evidence type="ECO:0000256" key="1">
    <source>
        <dbReference type="SAM" id="Phobius"/>
    </source>
</evidence>